<feature type="domain" description="Serine aminopeptidase S33" evidence="2">
    <location>
        <begin position="74"/>
        <end position="176"/>
    </location>
</feature>
<dbReference type="GO" id="GO:0016787">
    <property type="term" value="F:hydrolase activity"/>
    <property type="evidence" value="ECO:0007669"/>
    <property type="project" value="UniProtKB-KW"/>
</dbReference>
<name>A0A317ZG67_9BACT</name>
<organism evidence="3 4">
    <name type="scientific">Coraliomargarita sinensis</name>
    <dbReference type="NCBI Taxonomy" id="2174842"/>
    <lineage>
        <taxon>Bacteria</taxon>
        <taxon>Pseudomonadati</taxon>
        <taxon>Verrucomicrobiota</taxon>
        <taxon>Opitutia</taxon>
        <taxon>Puniceicoccales</taxon>
        <taxon>Coraliomargaritaceae</taxon>
        <taxon>Coraliomargarita</taxon>
    </lineage>
</organism>
<dbReference type="PANTHER" id="PTHR12277">
    <property type="entry name" value="ALPHA/BETA HYDROLASE DOMAIN-CONTAINING PROTEIN"/>
    <property type="match status" value="1"/>
</dbReference>
<dbReference type="PANTHER" id="PTHR12277:SF81">
    <property type="entry name" value="PROTEIN ABHD13"/>
    <property type="match status" value="1"/>
</dbReference>
<dbReference type="InParanoid" id="A0A317ZG67"/>
<evidence type="ECO:0000256" key="1">
    <source>
        <dbReference type="SAM" id="Phobius"/>
    </source>
</evidence>
<dbReference type="Proteomes" id="UP000247099">
    <property type="component" value="Unassembled WGS sequence"/>
</dbReference>
<reference evidence="3 4" key="1">
    <citation type="submission" date="2018-05" db="EMBL/GenBank/DDBJ databases">
        <title>Coraliomargarita sinensis sp. nov., isolated from a marine solar saltern.</title>
        <authorList>
            <person name="Zhou L.Y."/>
        </authorList>
    </citation>
    <scope>NUCLEOTIDE SEQUENCE [LARGE SCALE GENOMIC DNA]</scope>
    <source>
        <strain evidence="3 4">WN38</strain>
    </source>
</reference>
<gene>
    <name evidence="3" type="ORF">DDZ13_05050</name>
</gene>
<protein>
    <submittedName>
        <fullName evidence="3">Alpha/beta hydrolase</fullName>
    </submittedName>
</protein>
<dbReference type="SUPFAM" id="SSF53474">
    <property type="entry name" value="alpha/beta-Hydrolases"/>
    <property type="match status" value="1"/>
</dbReference>
<evidence type="ECO:0000313" key="3">
    <source>
        <dbReference type="EMBL" id="PXA04546.1"/>
    </source>
</evidence>
<dbReference type="FunCoup" id="A0A317ZG67">
    <property type="interactions" value="316"/>
</dbReference>
<keyword evidence="1" id="KW-0812">Transmembrane</keyword>
<sequence>MHTIKQMVVNIFILLVAAFSVIYTGLFIYAIYASDSMIFPIPASSYTDESDILKLKTADGESISAYFLEAPGSKDVLFYSHGNGEDIGDIRTLLQEFKKKGISALAYDYPGYGTSSGEPSEQGVYAAAEAAFRYLTDKRGYSPESITLYGRSLGSGPSCWLAERYRVAGLILDGAFSSTFRVITNIKLLPFDKFDNLAILPELDCPVLLIHGTDDNVVPFAHALRNENALNKPPETLWVEGADHNNHIELAGDHYWNVVQNFIRK</sequence>
<dbReference type="InterPro" id="IPR029058">
    <property type="entry name" value="AB_hydrolase_fold"/>
</dbReference>
<comment type="caution">
    <text evidence="3">The sequence shown here is derived from an EMBL/GenBank/DDBJ whole genome shotgun (WGS) entry which is preliminary data.</text>
</comment>
<dbReference type="EMBL" id="QHJQ01000003">
    <property type="protein sequence ID" value="PXA04546.1"/>
    <property type="molecule type" value="Genomic_DNA"/>
</dbReference>
<feature type="transmembrane region" description="Helical" evidence="1">
    <location>
        <begin position="7"/>
        <end position="32"/>
    </location>
</feature>
<dbReference type="AlphaFoldDB" id="A0A317ZG67"/>
<keyword evidence="3" id="KW-0378">Hydrolase</keyword>
<evidence type="ECO:0000313" key="4">
    <source>
        <dbReference type="Proteomes" id="UP000247099"/>
    </source>
</evidence>
<dbReference type="InterPro" id="IPR022742">
    <property type="entry name" value="Hydrolase_4"/>
</dbReference>
<dbReference type="Gene3D" id="3.40.50.1820">
    <property type="entry name" value="alpha/beta hydrolase"/>
    <property type="match status" value="1"/>
</dbReference>
<accession>A0A317ZG67</accession>
<dbReference type="Pfam" id="PF12146">
    <property type="entry name" value="Hydrolase_4"/>
    <property type="match status" value="1"/>
</dbReference>
<proteinExistence type="predicted"/>
<keyword evidence="4" id="KW-1185">Reference proteome</keyword>
<keyword evidence="1" id="KW-0472">Membrane</keyword>
<evidence type="ECO:0000259" key="2">
    <source>
        <dbReference type="Pfam" id="PF12146"/>
    </source>
</evidence>
<keyword evidence="1" id="KW-1133">Transmembrane helix</keyword>